<reference evidence="3 4" key="1">
    <citation type="journal article" date="2014" name="Antonie Van Leeuwenhoek">
        <title>Hyphomonas beringensis sp. nov. and Hyphomonas chukchiensis sp. nov., isolated from surface seawater of the Bering Sea and Chukchi Sea.</title>
        <authorList>
            <person name="Li C."/>
            <person name="Lai Q."/>
            <person name="Li G."/>
            <person name="Dong C."/>
            <person name="Wang J."/>
            <person name="Liao Y."/>
            <person name="Shao Z."/>
        </authorList>
    </citation>
    <scope>NUCLEOTIDE SEQUENCE [LARGE SCALE GENOMIC DNA]</scope>
    <source>
        <strain evidence="3 4">22II1-22F38</strain>
    </source>
</reference>
<reference evidence="2 5" key="2">
    <citation type="journal article" date="2018" name="Nat. Biotechnol.">
        <title>A standardized bacterial taxonomy based on genome phylogeny substantially revises the tree of life.</title>
        <authorList>
            <person name="Parks D.H."/>
            <person name="Chuvochina M."/>
            <person name="Waite D.W."/>
            <person name="Rinke C."/>
            <person name="Skarshewski A."/>
            <person name="Chaumeil P.A."/>
            <person name="Hugenholtz P."/>
        </authorList>
    </citation>
    <scope>NUCLEOTIDE SEQUENCE [LARGE SCALE GENOMIC DNA]</scope>
    <source>
        <strain evidence="2">UBA8557</strain>
    </source>
</reference>
<dbReference type="PATRIC" id="fig|1280948.3.peg.467"/>
<keyword evidence="4" id="KW-1185">Reference proteome</keyword>
<sequence length="238" mass="25621">MKLTIIETGLVPEAIRADFVDYPEMFRDLISVASPDMEFETVSVIKGEALPDPSTLEGILITGSPAGVYDDFPWIAPLEDFIRGAAKAGVPQVGICFGHQIMAEALGGKVIKSPKGWGIGLHTYEMKACPDWMEGNCPATISVPVSHQDQVVELPPGASVMARSDFTPMAAIDYGKTPAVSFQCHPEFNAEYSAALYRSRKGRPLTEAAVHGAIESLNAPLDSQRLGVWIANFLTSGR</sequence>
<evidence type="ECO:0000313" key="2">
    <source>
        <dbReference type="EMBL" id="HAE94445.1"/>
    </source>
</evidence>
<evidence type="ECO:0000313" key="4">
    <source>
        <dbReference type="Proteomes" id="UP000024547"/>
    </source>
</evidence>
<dbReference type="EMBL" id="DMBR01000235">
    <property type="protein sequence ID" value="HAE94445.1"/>
    <property type="molecule type" value="Genomic_DNA"/>
</dbReference>
<proteinExistence type="predicted"/>
<accession>A0A059EC19</accession>
<gene>
    <name evidence="2" type="ORF">DCG65_07785</name>
    <name evidence="3" type="ORF">HY36_02365</name>
</gene>
<organism evidence="3 4">
    <name type="scientific">Hyphomonas atlantica</name>
    <dbReference type="NCBI Taxonomy" id="1280948"/>
    <lineage>
        <taxon>Bacteria</taxon>
        <taxon>Pseudomonadati</taxon>
        <taxon>Pseudomonadota</taxon>
        <taxon>Alphaproteobacteria</taxon>
        <taxon>Hyphomonadales</taxon>
        <taxon>Hyphomonadaceae</taxon>
        <taxon>Hyphomonas</taxon>
    </lineage>
</organism>
<dbReference type="eggNOG" id="COG0518">
    <property type="taxonomic scope" value="Bacteria"/>
</dbReference>
<dbReference type="InterPro" id="IPR044992">
    <property type="entry name" value="ChyE-like"/>
</dbReference>
<dbReference type="PANTHER" id="PTHR42695">
    <property type="entry name" value="GLUTAMINE AMIDOTRANSFERASE YLR126C-RELATED"/>
    <property type="match status" value="1"/>
</dbReference>
<dbReference type="PROSITE" id="PS51273">
    <property type="entry name" value="GATASE_TYPE_1"/>
    <property type="match status" value="1"/>
</dbReference>
<dbReference type="Gene3D" id="3.40.50.880">
    <property type="match status" value="1"/>
</dbReference>
<dbReference type="CDD" id="cd01741">
    <property type="entry name" value="GATase1_1"/>
    <property type="match status" value="1"/>
</dbReference>
<dbReference type="AlphaFoldDB" id="A0A059EC19"/>
<dbReference type="Pfam" id="PF00117">
    <property type="entry name" value="GATase"/>
    <property type="match status" value="1"/>
</dbReference>
<dbReference type="Proteomes" id="UP000259173">
    <property type="component" value="Unassembled WGS sequence"/>
</dbReference>
<dbReference type="InterPro" id="IPR017926">
    <property type="entry name" value="GATASE"/>
</dbReference>
<evidence type="ECO:0000313" key="3">
    <source>
        <dbReference type="EMBL" id="KCZ65246.1"/>
    </source>
</evidence>
<feature type="domain" description="Glutamine amidotransferase" evidence="1">
    <location>
        <begin position="54"/>
        <end position="190"/>
    </location>
</feature>
<name>A0A059EC19_9PROT</name>
<protein>
    <submittedName>
        <fullName evidence="2">Type 1 glutamine amidotransferase</fullName>
    </submittedName>
</protein>
<evidence type="ECO:0000259" key="1">
    <source>
        <dbReference type="Pfam" id="PF00117"/>
    </source>
</evidence>
<dbReference type="GO" id="GO:0016740">
    <property type="term" value="F:transferase activity"/>
    <property type="evidence" value="ECO:0007669"/>
    <property type="project" value="UniProtKB-KW"/>
</dbReference>
<dbReference type="PANTHER" id="PTHR42695:SF5">
    <property type="entry name" value="GLUTAMINE AMIDOTRANSFERASE YLR126C-RELATED"/>
    <property type="match status" value="1"/>
</dbReference>
<dbReference type="RefSeq" id="WP_035547633.1">
    <property type="nucleotide sequence ID" value="NZ_AWFH01000001.1"/>
</dbReference>
<dbReference type="InterPro" id="IPR029062">
    <property type="entry name" value="Class_I_gatase-like"/>
</dbReference>
<dbReference type="SUPFAM" id="SSF52317">
    <property type="entry name" value="Class I glutamine amidotransferase-like"/>
    <property type="match status" value="1"/>
</dbReference>
<dbReference type="GO" id="GO:0005829">
    <property type="term" value="C:cytosol"/>
    <property type="evidence" value="ECO:0007669"/>
    <property type="project" value="TreeGrafter"/>
</dbReference>
<keyword evidence="2" id="KW-0315">Glutamine amidotransferase</keyword>
<keyword evidence="2" id="KW-0808">Transferase</keyword>
<evidence type="ECO:0000313" key="5">
    <source>
        <dbReference type="Proteomes" id="UP000259173"/>
    </source>
</evidence>
<dbReference type="OrthoDB" id="7365442at2"/>
<dbReference type="Proteomes" id="UP000024547">
    <property type="component" value="Unassembled WGS sequence"/>
</dbReference>
<comment type="caution">
    <text evidence="3">The sequence shown here is derived from an EMBL/GenBank/DDBJ whole genome shotgun (WGS) entry which is preliminary data.</text>
</comment>
<dbReference type="EMBL" id="AWFH01000001">
    <property type="protein sequence ID" value="KCZ65246.1"/>
    <property type="molecule type" value="Genomic_DNA"/>
</dbReference>
<dbReference type="STRING" id="1280948.HY36_02365"/>